<evidence type="ECO:0000256" key="1">
    <source>
        <dbReference type="SAM" id="MobiDB-lite"/>
    </source>
</evidence>
<dbReference type="Proteomes" id="UP001148614">
    <property type="component" value="Unassembled WGS sequence"/>
</dbReference>
<evidence type="ECO:0000313" key="2">
    <source>
        <dbReference type="EMBL" id="KAJ3553772.1"/>
    </source>
</evidence>
<dbReference type="InterPro" id="IPR029068">
    <property type="entry name" value="Glyas_Bleomycin-R_OHBP_Dase"/>
</dbReference>
<name>A0A9W8N408_9PEZI</name>
<sequence>MQSLPGVQVKNLPSCASFYSAVTQPLGLHFVCANSGSIVFGSPEPVFEVKTTTNDPKPTRFILSVTLPSVVPAFHAAARRANPKGNSNIHIKDDGLSGESRASATDPEGNIMEIVYLPPDRAGSAARTKTARILDWNLDASTSTIGAARSVVSSVSQSRPGLATLMSISR</sequence>
<dbReference type="AlphaFoldDB" id="A0A9W8N408"/>
<reference evidence="2" key="1">
    <citation type="submission" date="2022-07" db="EMBL/GenBank/DDBJ databases">
        <title>Genome Sequence of Xylaria arbuscula.</title>
        <authorList>
            <person name="Buettner E."/>
        </authorList>
    </citation>
    <scope>NUCLEOTIDE SEQUENCE</scope>
    <source>
        <strain evidence="2">VT107</strain>
    </source>
</reference>
<dbReference type="VEuPathDB" id="FungiDB:F4678DRAFT_181475"/>
<keyword evidence="3" id="KW-1185">Reference proteome</keyword>
<proteinExistence type="predicted"/>
<organism evidence="2 3">
    <name type="scientific">Xylaria arbuscula</name>
    <dbReference type="NCBI Taxonomy" id="114810"/>
    <lineage>
        <taxon>Eukaryota</taxon>
        <taxon>Fungi</taxon>
        <taxon>Dikarya</taxon>
        <taxon>Ascomycota</taxon>
        <taxon>Pezizomycotina</taxon>
        <taxon>Sordariomycetes</taxon>
        <taxon>Xylariomycetidae</taxon>
        <taxon>Xylariales</taxon>
        <taxon>Xylariaceae</taxon>
        <taxon>Xylaria</taxon>
    </lineage>
</organism>
<comment type="caution">
    <text evidence="2">The sequence shown here is derived from an EMBL/GenBank/DDBJ whole genome shotgun (WGS) entry which is preliminary data.</text>
</comment>
<gene>
    <name evidence="2" type="ORF">NPX13_g10798</name>
</gene>
<dbReference type="EMBL" id="JANPWZ010003211">
    <property type="protein sequence ID" value="KAJ3553772.1"/>
    <property type="molecule type" value="Genomic_DNA"/>
</dbReference>
<dbReference type="PANTHER" id="PTHR35006:SF3">
    <property type="entry name" value="GLYOXALASE FAMILY PROTEIN (AFU_ORTHOLOGUE AFUA_3G06020)"/>
    <property type="match status" value="1"/>
</dbReference>
<feature type="region of interest" description="Disordered" evidence="1">
    <location>
        <begin position="83"/>
        <end position="105"/>
    </location>
</feature>
<dbReference type="SUPFAM" id="SSF54593">
    <property type="entry name" value="Glyoxalase/Bleomycin resistance protein/Dihydroxybiphenyl dioxygenase"/>
    <property type="match status" value="1"/>
</dbReference>
<evidence type="ECO:0000313" key="3">
    <source>
        <dbReference type="Proteomes" id="UP001148614"/>
    </source>
</evidence>
<dbReference type="PANTHER" id="PTHR35006">
    <property type="entry name" value="GLYOXALASE FAMILY PROTEIN (AFU_ORTHOLOGUE AFUA_5G14830)"/>
    <property type="match status" value="1"/>
</dbReference>
<dbReference type="Gene3D" id="3.10.180.10">
    <property type="entry name" value="2,3-Dihydroxybiphenyl 1,2-Dioxygenase, domain 1"/>
    <property type="match status" value="1"/>
</dbReference>
<protein>
    <submittedName>
        <fullName evidence="2">Uncharacterized protein</fullName>
    </submittedName>
</protein>
<accession>A0A9W8N408</accession>